<dbReference type="Pfam" id="PF13662">
    <property type="entry name" value="Toprim_4"/>
    <property type="match status" value="1"/>
</dbReference>
<dbReference type="RefSeq" id="WP_194845384.1">
    <property type="nucleotide sequence ID" value="NZ_CP075585.1"/>
</dbReference>
<dbReference type="InterPro" id="IPR023627">
    <property type="entry name" value="Rcmb_RecR"/>
</dbReference>
<evidence type="ECO:0000256" key="6">
    <source>
        <dbReference type="ARBA" id="ARBA00023204"/>
    </source>
</evidence>
<sequence length="198" mass="22353">MLKYPKHLQILINLFKRLPGVGNRTAERFAFQIFNWPLEDVLHFSTTLSELNQRVAFCPECSCLAEENNCHFCQLPNRNTSQLCLIASVKDAYALEEMGMYQGLYHVLGSLLSPIEGKNADCLPMEKIKQRMKNHSIKEVIIALDSTLEGEATALYIKEQLENDVHISRLAFGLPIGSCLDFVDGSTLARSFTGRHSF</sequence>
<dbReference type="Gene3D" id="1.10.8.420">
    <property type="entry name" value="RecR Domain 1"/>
    <property type="match status" value="1"/>
</dbReference>
<feature type="domain" description="Toprim" evidence="8">
    <location>
        <begin position="81"/>
        <end position="175"/>
    </location>
</feature>
<keyword evidence="4 7" id="KW-0862">Zinc</keyword>
<comment type="function">
    <text evidence="7">May play a role in DNA repair. It seems to be involved in an RecBC-independent recombinational process of DNA repair. It may act with RecF and RecO.</text>
</comment>
<evidence type="ECO:0000256" key="2">
    <source>
        <dbReference type="ARBA" id="ARBA00022763"/>
    </source>
</evidence>
<feature type="zinc finger region" description="C4-type" evidence="7">
    <location>
        <begin position="58"/>
        <end position="73"/>
    </location>
</feature>
<evidence type="ECO:0000256" key="5">
    <source>
        <dbReference type="ARBA" id="ARBA00023172"/>
    </source>
</evidence>
<dbReference type="PROSITE" id="PS50880">
    <property type="entry name" value="TOPRIM"/>
    <property type="match status" value="1"/>
</dbReference>
<reference evidence="9 10" key="1">
    <citation type="submission" date="2020-01" db="EMBL/GenBank/DDBJ databases">
        <authorList>
            <person name="Sixt B."/>
            <person name="Schulz F."/>
            <person name="Kostanjsek R."/>
            <person name="Koestlbacher S."/>
            <person name="Collingro A."/>
            <person name="Toenshoff E."/>
            <person name="Horn M."/>
        </authorList>
    </citation>
    <scope>NUCLEOTIDE SEQUENCE [LARGE SCALE GENOMIC DNA]</scope>
    <source>
        <strain evidence="9 10">15C</strain>
    </source>
</reference>
<keyword evidence="2 7" id="KW-0227">DNA damage</keyword>
<dbReference type="SUPFAM" id="SSF111304">
    <property type="entry name" value="Recombination protein RecR"/>
    <property type="match status" value="1"/>
</dbReference>
<dbReference type="CDD" id="cd01025">
    <property type="entry name" value="TOPRIM_recR"/>
    <property type="match status" value="1"/>
</dbReference>
<evidence type="ECO:0000259" key="8">
    <source>
        <dbReference type="PROSITE" id="PS50880"/>
    </source>
</evidence>
<protein>
    <recommendedName>
        <fullName evidence="7">Recombination protein RecR</fullName>
    </recommendedName>
</protein>
<evidence type="ECO:0000256" key="7">
    <source>
        <dbReference type="HAMAP-Rule" id="MF_00017"/>
    </source>
</evidence>
<dbReference type="PROSITE" id="PS01300">
    <property type="entry name" value="RECR"/>
    <property type="match status" value="1"/>
</dbReference>
<dbReference type="NCBIfam" id="TIGR00615">
    <property type="entry name" value="recR"/>
    <property type="match status" value="1"/>
</dbReference>
<keyword evidence="3 7" id="KW-0863">Zinc-finger</keyword>
<dbReference type="SMART" id="SM00493">
    <property type="entry name" value="TOPRIM"/>
    <property type="match status" value="1"/>
</dbReference>
<dbReference type="Gene3D" id="3.40.1360.10">
    <property type="match status" value="1"/>
</dbReference>
<dbReference type="HAMAP" id="MF_00017">
    <property type="entry name" value="RecR"/>
    <property type="match status" value="1"/>
</dbReference>
<dbReference type="EMBL" id="CP075585">
    <property type="protein sequence ID" value="QZA58925.1"/>
    <property type="molecule type" value="Genomic_DNA"/>
</dbReference>
<dbReference type="Gene3D" id="6.10.250.240">
    <property type="match status" value="1"/>
</dbReference>
<accession>A0ABX8Z0R1</accession>
<dbReference type="InterPro" id="IPR015967">
    <property type="entry name" value="Rcmb_RecR_Znf"/>
</dbReference>
<dbReference type="Pfam" id="PF21176">
    <property type="entry name" value="RecR_HhH"/>
    <property type="match status" value="1"/>
</dbReference>
<proteinExistence type="inferred from homology"/>
<dbReference type="InterPro" id="IPR006171">
    <property type="entry name" value="TOPRIM_dom"/>
</dbReference>
<keyword evidence="6 7" id="KW-0234">DNA repair</keyword>
<dbReference type="Pfam" id="PF21175">
    <property type="entry name" value="RecR_C"/>
    <property type="match status" value="1"/>
</dbReference>
<comment type="similarity">
    <text evidence="7">Belongs to the RecR family.</text>
</comment>
<evidence type="ECO:0000256" key="3">
    <source>
        <dbReference type="ARBA" id="ARBA00022771"/>
    </source>
</evidence>
<keyword evidence="1 7" id="KW-0479">Metal-binding</keyword>
<dbReference type="InterPro" id="IPR034137">
    <property type="entry name" value="TOPRIM_RecR"/>
</dbReference>
<dbReference type="Proteomes" id="UP000822862">
    <property type="component" value="Chromosome"/>
</dbReference>
<gene>
    <name evidence="7" type="primary">recR</name>
    <name evidence="9" type="ORF">RHAB15C_0000806</name>
</gene>
<evidence type="ECO:0000256" key="1">
    <source>
        <dbReference type="ARBA" id="ARBA00022723"/>
    </source>
</evidence>
<organism evidence="9 10">
    <name type="scientific">Candidatus Rhabdochlamydia porcellionis</name>
    <dbReference type="NCBI Taxonomy" id="225148"/>
    <lineage>
        <taxon>Bacteria</taxon>
        <taxon>Pseudomonadati</taxon>
        <taxon>Chlamydiota</taxon>
        <taxon>Chlamydiia</taxon>
        <taxon>Parachlamydiales</taxon>
        <taxon>Candidatus Rhabdochlamydiaceae</taxon>
        <taxon>Candidatus Rhabdochlamydia</taxon>
    </lineage>
</organism>
<evidence type="ECO:0000313" key="9">
    <source>
        <dbReference type="EMBL" id="QZA58925.1"/>
    </source>
</evidence>
<dbReference type="InterPro" id="IPR000093">
    <property type="entry name" value="DNA_Rcmb_RecR"/>
</dbReference>
<dbReference type="PANTHER" id="PTHR30446">
    <property type="entry name" value="RECOMBINATION PROTEIN RECR"/>
    <property type="match status" value="1"/>
</dbReference>
<dbReference type="PANTHER" id="PTHR30446:SF0">
    <property type="entry name" value="RECOMBINATION PROTEIN RECR"/>
    <property type="match status" value="1"/>
</dbReference>
<evidence type="ECO:0000256" key="4">
    <source>
        <dbReference type="ARBA" id="ARBA00022833"/>
    </source>
</evidence>
<reference evidence="9 10" key="2">
    <citation type="submission" date="2021-05" db="EMBL/GenBank/DDBJ databases">
        <title>Ecology and evolution of chlamydial symbionts of arthropods.</title>
        <authorList>
            <person name="Halter T."/>
            <person name="Sixt B.S."/>
            <person name="Toenshoff E.R."/>
            <person name="Koestlbacher S."/>
            <person name="Schulz F."/>
            <person name="Kostanjsek R."/>
            <person name="Collingro A."/>
            <person name="Hendrickx F."/>
            <person name="Horn M."/>
        </authorList>
    </citation>
    <scope>NUCLEOTIDE SEQUENCE [LARGE SCALE GENOMIC DNA]</scope>
    <source>
        <strain evidence="9 10">15C</strain>
    </source>
</reference>
<name>A0ABX8Z0R1_9BACT</name>
<keyword evidence="5 7" id="KW-0233">DNA recombination</keyword>
<keyword evidence="10" id="KW-1185">Reference proteome</keyword>
<evidence type="ECO:0000313" key="10">
    <source>
        <dbReference type="Proteomes" id="UP000822862"/>
    </source>
</evidence>